<keyword evidence="6 7" id="KW-0472">Membrane</keyword>
<protein>
    <submittedName>
        <fullName evidence="8">Permease</fullName>
    </submittedName>
</protein>
<feature type="transmembrane region" description="Helical" evidence="7">
    <location>
        <begin position="155"/>
        <end position="174"/>
    </location>
</feature>
<feature type="transmembrane region" description="Helical" evidence="7">
    <location>
        <begin position="387"/>
        <end position="407"/>
    </location>
</feature>
<dbReference type="GO" id="GO:0005886">
    <property type="term" value="C:plasma membrane"/>
    <property type="evidence" value="ECO:0007669"/>
    <property type="project" value="UniProtKB-SubCell"/>
</dbReference>
<evidence type="ECO:0000256" key="2">
    <source>
        <dbReference type="ARBA" id="ARBA00022448"/>
    </source>
</evidence>
<dbReference type="OrthoDB" id="9775268at2"/>
<dbReference type="STRING" id="574375.AZF08_08900"/>
<evidence type="ECO:0000256" key="3">
    <source>
        <dbReference type="ARBA" id="ARBA00022475"/>
    </source>
</evidence>
<dbReference type="RefSeq" id="WP_033674051.1">
    <property type="nucleotide sequence ID" value="NZ_JOTM01000005.1"/>
</dbReference>
<evidence type="ECO:0000256" key="4">
    <source>
        <dbReference type="ARBA" id="ARBA00022692"/>
    </source>
</evidence>
<comment type="caution">
    <text evidence="8">The sequence shown here is derived from an EMBL/GenBank/DDBJ whole genome shotgun (WGS) entry which is preliminary data.</text>
</comment>
<dbReference type="eggNOG" id="COG2814">
    <property type="taxonomic scope" value="Bacteria"/>
</dbReference>
<name>A0A073KDT3_9BACI</name>
<feature type="transmembrane region" description="Helical" evidence="7">
    <location>
        <begin position="236"/>
        <end position="256"/>
    </location>
</feature>
<dbReference type="GO" id="GO:0022857">
    <property type="term" value="F:transmembrane transporter activity"/>
    <property type="evidence" value="ECO:0007669"/>
    <property type="project" value="InterPro"/>
</dbReference>
<feature type="transmembrane region" description="Helical" evidence="7">
    <location>
        <begin position="52"/>
        <end position="72"/>
    </location>
</feature>
<keyword evidence="9" id="KW-1185">Reference proteome</keyword>
<dbReference type="EMBL" id="JOTM01000005">
    <property type="protein sequence ID" value="KEK24686.1"/>
    <property type="molecule type" value="Genomic_DNA"/>
</dbReference>
<dbReference type="Gene3D" id="1.20.1250.20">
    <property type="entry name" value="MFS general substrate transporter like domains"/>
    <property type="match status" value="1"/>
</dbReference>
<keyword evidence="3" id="KW-1003">Cell membrane</keyword>
<feature type="transmembrane region" description="Helical" evidence="7">
    <location>
        <begin position="180"/>
        <end position="202"/>
    </location>
</feature>
<evidence type="ECO:0000256" key="7">
    <source>
        <dbReference type="SAM" id="Phobius"/>
    </source>
</evidence>
<proteinExistence type="predicted"/>
<feature type="transmembrane region" description="Helical" evidence="7">
    <location>
        <begin position="84"/>
        <end position="106"/>
    </location>
</feature>
<reference evidence="8 9" key="1">
    <citation type="submission" date="2014-06" db="EMBL/GenBank/DDBJ databases">
        <title>Draft genome sequence of Bacillus gaemokensis JCM 15801 (MCCC 1A00707).</title>
        <authorList>
            <person name="Lai Q."/>
            <person name="Liu Y."/>
            <person name="Shao Z."/>
        </authorList>
    </citation>
    <scope>NUCLEOTIDE SEQUENCE [LARGE SCALE GENOMIC DNA]</scope>
    <source>
        <strain evidence="8 9">JCM 15801</strain>
    </source>
</reference>
<keyword evidence="2" id="KW-0813">Transport</keyword>
<evidence type="ECO:0000256" key="5">
    <source>
        <dbReference type="ARBA" id="ARBA00022989"/>
    </source>
</evidence>
<dbReference type="InterPro" id="IPR011701">
    <property type="entry name" value="MFS"/>
</dbReference>
<feature type="transmembrane region" description="Helical" evidence="7">
    <location>
        <begin position="358"/>
        <end position="381"/>
    </location>
</feature>
<dbReference type="AlphaFoldDB" id="A0A073KDT3"/>
<keyword evidence="4 7" id="KW-0812">Transmembrane</keyword>
<dbReference type="Proteomes" id="UP000027778">
    <property type="component" value="Unassembled WGS sequence"/>
</dbReference>
<sequence>MGDVSISPNDSRIKIAVRNIFLMMIGKTTSLLGAGIYTFAMGLYVLKTTGSGMGFAITLICGSIPRMVFGPVAGAMADKVNRRWLVIGADLLSSLIMLTMFLLSTLFGMSLLFIYVSAALLSICASFYSISFTASIPTLVDSTRIQQASSLNQTATSLSNILAPMIGGMVYGFFSMEFFFLLNGITFFLAVILQLFIVFDLYKVQSEQKKDHFLSSIKEGFLYVKRQHDMYRVLKVFVWINFFGSAFFVALPYIIVQNLHLLSQQLGVVEGASAVGMLVASIILSVRKEMNNPFRSVRISLSVLAGLYLCTTFPLLVTIPGTVSFMYYILVTFLCGMTSISINIPLQVYIQKTTDPRYLGRVFGLIETIATGIIPLGFILYGFLLDMIPTSTVIIISAVGMFIVVLLGMKQMDVQKQVDVSA</sequence>
<dbReference type="PANTHER" id="PTHR43266:SF9">
    <property type="entry name" value="PERMEASE, MAJOR FACILITATOR SUPERFAMILY-RELATED"/>
    <property type="match status" value="1"/>
</dbReference>
<dbReference type="SUPFAM" id="SSF103473">
    <property type="entry name" value="MFS general substrate transporter"/>
    <property type="match status" value="1"/>
</dbReference>
<keyword evidence="5 7" id="KW-1133">Transmembrane helix</keyword>
<evidence type="ECO:0000313" key="9">
    <source>
        <dbReference type="Proteomes" id="UP000027778"/>
    </source>
</evidence>
<comment type="subcellular location">
    <subcellularLocation>
        <location evidence="1">Cell membrane</location>
        <topology evidence="1">Multi-pass membrane protein</topology>
    </subcellularLocation>
</comment>
<accession>A0A073KDT3</accession>
<feature type="transmembrane region" description="Helical" evidence="7">
    <location>
        <begin position="20"/>
        <end position="46"/>
    </location>
</feature>
<dbReference type="PANTHER" id="PTHR43266">
    <property type="entry name" value="MACROLIDE-EFFLUX PROTEIN"/>
    <property type="match status" value="1"/>
</dbReference>
<feature type="transmembrane region" description="Helical" evidence="7">
    <location>
        <begin position="112"/>
        <end position="134"/>
    </location>
</feature>
<organism evidence="8 9">
    <name type="scientific">Bacillus gaemokensis</name>
    <dbReference type="NCBI Taxonomy" id="574375"/>
    <lineage>
        <taxon>Bacteria</taxon>
        <taxon>Bacillati</taxon>
        <taxon>Bacillota</taxon>
        <taxon>Bacilli</taxon>
        <taxon>Bacillales</taxon>
        <taxon>Bacillaceae</taxon>
        <taxon>Bacillus</taxon>
        <taxon>Bacillus cereus group</taxon>
    </lineage>
</organism>
<evidence type="ECO:0000313" key="8">
    <source>
        <dbReference type="EMBL" id="KEK24686.1"/>
    </source>
</evidence>
<feature type="transmembrane region" description="Helical" evidence="7">
    <location>
        <begin position="299"/>
        <end position="319"/>
    </location>
</feature>
<dbReference type="InterPro" id="IPR036259">
    <property type="entry name" value="MFS_trans_sf"/>
</dbReference>
<dbReference type="Pfam" id="PF07690">
    <property type="entry name" value="MFS_1"/>
    <property type="match status" value="1"/>
</dbReference>
<gene>
    <name evidence="8" type="ORF">BAGA_23765</name>
</gene>
<evidence type="ECO:0000256" key="1">
    <source>
        <dbReference type="ARBA" id="ARBA00004651"/>
    </source>
</evidence>
<feature type="transmembrane region" description="Helical" evidence="7">
    <location>
        <begin position="268"/>
        <end position="287"/>
    </location>
</feature>
<evidence type="ECO:0000256" key="6">
    <source>
        <dbReference type="ARBA" id="ARBA00023136"/>
    </source>
</evidence>
<dbReference type="CDD" id="cd06173">
    <property type="entry name" value="MFS_MefA_like"/>
    <property type="match status" value="1"/>
</dbReference>
<feature type="transmembrane region" description="Helical" evidence="7">
    <location>
        <begin position="325"/>
        <end position="346"/>
    </location>
</feature>